<accession>A0A1Y2BZN8</accession>
<evidence type="ECO:0000256" key="1">
    <source>
        <dbReference type="SAM" id="MobiDB-lite"/>
    </source>
</evidence>
<protein>
    <recommendedName>
        <fullName evidence="5">Ion transport domain-containing protein</fullName>
    </recommendedName>
</protein>
<reference evidence="3 4" key="1">
    <citation type="submission" date="2016-07" db="EMBL/GenBank/DDBJ databases">
        <title>Pervasive Adenine N6-methylation of Active Genes in Fungi.</title>
        <authorList>
            <consortium name="DOE Joint Genome Institute"/>
            <person name="Mondo S.J."/>
            <person name="Dannebaum R.O."/>
            <person name="Kuo R.C."/>
            <person name="Labutti K."/>
            <person name="Haridas S."/>
            <person name="Kuo A."/>
            <person name="Salamov A."/>
            <person name="Ahrendt S.R."/>
            <person name="Lipzen A."/>
            <person name="Sullivan W."/>
            <person name="Andreopoulos W.B."/>
            <person name="Clum A."/>
            <person name="Lindquist E."/>
            <person name="Daum C."/>
            <person name="Ramamoorthy G.K."/>
            <person name="Gryganskyi A."/>
            <person name="Culley D."/>
            <person name="Magnuson J.K."/>
            <person name="James T.Y."/>
            <person name="O'Malley M.A."/>
            <person name="Stajich J.E."/>
            <person name="Spatafora J.W."/>
            <person name="Visel A."/>
            <person name="Grigoriev I.V."/>
        </authorList>
    </citation>
    <scope>NUCLEOTIDE SEQUENCE [LARGE SCALE GENOMIC DNA]</scope>
    <source>
        <strain evidence="3 4">JEL800</strain>
    </source>
</reference>
<feature type="region of interest" description="Disordered" evidence="1">
    <location>
        <begin position="210"/>
        <end position="272"/>
    </location>
</feature>
<proteinExistence type="predicted"/>
<feature type="compositionally biased region" description="Polar residues" evidence="1">
    <location>
        <begin position="53"/>
        <end position="70"/>
    </location>
</feature>
<keyword evidence="2" id="KW-0472">Membrane</keyword>
<comment type="caution">
    <text evidence="3">The sequence shown here is derived from an EMBL/GenBank/DDBJ whole genome shotgun (WGS) entry which is preliminary data.</text>
</comment>
<dbReference type="Gene3D" id="1.10.287.630">
    <property type="entry name" value="Helix hairpin bin"/>
    <property type="match status" value="1"/>
</dbReference>
<feature type="region of interest" description="Disordered" evidence="1">
    <location>
        <begin position="493"/>
        <end position="522"/>
    </location>
</feature>
<dbReference type="GO" id="GO:0035725">
    <property type="term" value="P:sodium ion transmembrane transport"/>
    <property type="evidence" value="ECO:0007669"/>
    <property type="project" value="TreeGrafter"/>
</dbReference>
<keyword evidence="2" id="KW-0812">Transmembrane</keyword>
<evidence type="ECO:0000256" key="2">
    <source>
        <dbReference type="SAM" id="Phobius"/>
    </source>
</evidence>
<dbReference type="GO" id="GO:0005249">
    <property type="term" value="F:voltage-gated potassium channel activity"/>
    <property type="evidence" value="ECO:0007669"/>
    <property type="project" value="TreeGrafter"/>
</dbReference>
<dbReference type="OrthoDB" id="10418861at2759"/>
<feature type="transmembrane region" description="Helical" evidence="2">
    <location>
        <begin position="758"/>
        <end position="778"/>
    </location>
</feature>
<keyword evidence="4" id="KW-1185">Reference proteome</keyword>
<dbReference type="PANTHER" id="PTHR45689">
    <property type="entry name" value="I[[H]] CHANNEL, ISOFORM E"/>
    <property type="match status" value="1"/>
</dbReference>
<dbReference type="EMBL" id="MCGO01000036">
    <property type="protein sequence ID" value="ORY40229.1"/>
    <property type="molecule type" value="Genomic_DNA"/>
</dbReference>
<name>A0A1Y2BZN8_9FUNG</name>
<gene>
    <name evidence="3" type="ORF">BCR33DRAFT_372986</name>
</gene>
<evidence type="ECO:0000313" key="4">
    <source>
        <dbReference type="Proteomes" id="UP000193642"/>
    </source>
</evidence>
<evidence type="ECO:0000313" key="3">
    <source>
        <dbReference type="EMBL" id="ORY40229.1"/>
    </source>
</evidence>
<feature type="region of interest" description="Disordered" evidence="1">
    <location>
        <begin position="1"/>
        <end position="113"/>
    </location>
</feature>
<organism evidence="3 4">
    <name type="scientific">Rhizoclosmatium globosum</name>
    <dbReference type="NCBI Taxonomy" id="329046"/>
    <lineage>
        <taxon>Eukaryota</taxon>
        <taxon>Fungi</taxon>
        <taxon>Fungi incertae sedis</taxon>
        <taxon>Chytridiomycota</taxon>
        <taxon>Chytridiomycota incertae sedis</taxon>
        <taxon>Chytridiomycetes</taxon>
        <taxon>Chytridiales</taxon>
        <taxon>Chytriomycetaceae</taxon>
        <taxon>Rhizoclosmatium</taxon>
    </lineage>
</organism>
<feature type="transmembrane region" description="Helical" evidence="2">
    <location>
        <begin position="898"/>
        <end position="922"/>
    </location>
</feature>
<dbReference type="GO" id="GO:0003254">
    <property type="term" value="P:regulation of membrane depolarization"/>
    <property type="evidence" value="ECO:0007669"/>
    <property type="project" value="TreeGrafter"/>
</dbReference>
<dbReference type="SUPFAM" id="SSF81324">
    <property type="entry name" value="Voltage-gated potassium channels"/>
    <property type="match status" value="1"/>
</dbReference>
<sequence length="1073" mass="120298">MIPHQQRSGDSLINRSTSDVRASPRTRRASRLQPDQSDSDIRGSADKLPGSPLRTSIYTERVSIFSQASREQQDSPRHPRKSVRKPSLGPSVLTRKRSAKHSVPSIDPRDPTLTENDKKAILIQGMENLVLQVIEQREAVAMIQVQVRALIEFYTEEMEAAVFAEAEERAEMSIHQSQTEIDFQELKKRDKVEFRTGVKNLKGRISTPLSVVENADSTESTPDHSKTASPSMPNVADFDSSDIIPPWTPNQSTKRRFPSQPLHPENVPSLSGSIMNSIQKVNSGRLDMTPTTPQSKKSQTLLPPSTSQPYVWKSEFEFLSKPPTLERAIDIPLPPSVGVSAKVLNEMGSNEYVEKKNITKATLKSPMVLKRPATIGGKRVQALSIKKLDVNAPNKFSFADLIQDDAQKGAGQLSNESSPMAVSPAGLVYSLGRKLSVNRKGSLAKPKMGVSLLDHHNLKETPVLMETPDLIVTDASRRGSEILEGAQHIGKSMLSQSVSRDDEDDVLDDSDKGPIEDVPDESQSIQKAFKSIKRKITQHSGVLNDETKIKHVFVTRSKTLKDKKSAQNRLLDHSESLSQKVLPKARDHSQLAANESDMTVKKSHTIKNKVVMAPSASFAVLEDYEKGPIQGPETERSLNRFIKRNFSIKSPPSGLSLNLNGSSSLQRNGTTNLRTHLFRESFSPKTSMPRRQSHNQASNENREVLSFEIIREKEIPEKKDSKSTLIESIGTSESNFQLSHSLHLFMTGVDPDGAFKNAWIPFISLFYFYTLLFLPWEISYNDGLAEYESIILAVVFSLDTCVNLITVQETDPDFEDDISFIFSFLQNLLSLSFITDVISSLPWGLIMAPYCAARGLNASLFDLIRMIRLFRFPVILKTPFFRRVAFFMRSVLGVGMTFMTVFTFFGLLVLFIHLHSCAIFLFGRSYGFTAKAWEPIHPKTMNLTAKYAQGIWMTVANTIPVTFKLWRPDTVGGQWSEILFCLCGGLLSATITGTISALSVNGQSPVGKFITRLDQLREYIQARQISHSRLGQYLLRGYYLKYQGKIFDEEKILSELNPWLRQVKPLHKFAYIR</sequence>
<dbReference type="Gene3D" id="1.10.287.70">
    <property type="match status" value="1"/>
</dbReference>
<keyword evidence="2" id="KW-1133">Transmembrane helix</keyword>
<dbReference type="InterPro" id="IPR051413">
    <property type="entry name" value="K/Na_HCN_channel"/>
</dbReference>
<evidence type="ECO:0008006" key="5">
    <source>
        <dbReference type="Google" id="ProtNLM"/>
    </source>
</evidence>
<feature type="compositionally biased region" description="Polar residues" evidence="1">
    <location>
        <begin position="1"/>
        <end position="20"/>
    </location>
</feature>
<dbReference type="AlphaFoldDB" id="A0A1Y2BZN8"/>
<dbReference type="PANTHER" id="PTHR45689:SF15">
    <property type="entry name" value="TETRAMERIC POTASSIUM-SELECTIVE CYCLIC NUCLEOTIDE GATED CHANNEL"/>
    <property type="match status" value="1"/>
</dbReference>
<dbReference type="GO" id="GO:0098855">
    <property type="term" value="C:HCN channel complex"/>
    <property type="evidence" value="ECO:0007669"/>
    <property type="project" value="TreeGrafter"/>
</dbReference>
<dbReference type="Proteomes" id="UP000193642">
    <property type="component" value="Unassembled WGS sequence"/>
</dbReference>